<dbReference type="AlphaFoldDB" id="A0A0G4F944"/>
<sequence length="376" mass="43456">MGRICHITSRLSSCLTPRLCPVLCGAAPAPHHSSPPTSGSTNAALPWPCVPRRSVHTRARKAINKLSRGIVRRGYDDGDRTDEAAEAVKKYLNDSPPTPTAKEEDPEHQKALTRTDGLPERDREFYMREGFEMPRGKHWLYLRHPPPPDVRPNYDQRERREGDPPPLREVFRGDMDTHHQRVFNWGIGNRFRRYNRKHPVHHPHPKEITLRNDYYDSSNPNVTWEDLNEAWEVYWYEHEKLQAKPFPVKKYGVEAAKREAFMFYTQLKQDGRLGSKPHYDSGIDGVTWDEKLSSWVTWYRENGRPCTRAFCAEVHGFDKARELAVDRRRTYLERLSQETGSPQPPPAAEPVPSNALPPGKERLRFVRGGWRGVEGA</sequence>
<protein>
    <submittedName>
        <fullName evidence="2">Uncharacterized protein</fullName>
    </submittedName>
</protein>
<dbReference type="VEuPathDB" id="CryptoDB:Vbra_8898"/>
<evidence type="ECO:0000256" key="1">
    <source>
        <dbReference type="SAM" id="MobiDB-lite"/>
    </source>
</evidence>
<dbReference type="EMBL" id="CDMY01000388">
    <property type="protein sequence ID" value="CEM08875.1"/>
    <property type="molecule type" value="Genomic_DNA"/>
</dbReference>
<dbReference type="Gene3D" id="1.20.5.2050">
    <property type="match status" value="2"/>
</dbReference>
<evidence type="ECO:0000313" key="2">
    <source>
        <dbReference type="EMBL" id="CEM08875.1"/>
    </source>
</evidence>
<reference evidence="2 3" key="1">
    <citation type="submission" date="2014-11" db="EMBL/GenBank/DDBJ databases">
        <authorList>
            <person name="Zhu J."/>
            <person name="Qi W."/>
            <person name="Song R."/>
        </authorList>
    </citation>
    <scope>NUCLEOTIDE SEQUENCE [LARGE SCALE GENOMIC DNA]</scope>
</reference>
<dbReference type="OrthoDB" id="361126at2759"/>
<feature type="region of interest" description="Disordered" evidence="1">
    <location>
        <begin position="142"/>
        <end position="171"/>
    </location>
</feature>
<feature type="region of interest" description="Disordered" evidence="1">
    <location>
        <begin position="335"/>
        <end position="360"/>
    </location>
</feature>
<feature type="compositionally biased region" description="Basic and acidic residues" evidence="1">
    <location>
        <begin position="152"/>
        <end position="163"/>
    </location>
</feature>
<accession>A0A0G4F944</accession>
<proteinExistence type="predicted"/>
<dbReference type="InParanoid" id="A0A0G4F944"/>
<keyword evidence="3" id="KW-1185">Reference proteome</keyword>
<dbReference type="Proteomes" id="UP000041254">
    <property type="component" value="Unassembled WGS sequence"/>
</dbReference>
<feature type="region of interest" description="Disordered" evidence="1">
    <location>
        <begin position="91"/>
        <end position="123"/>
    </location>
</feature>
<name>A0A0G4F944_VITBC</name>
<organism evidence="2 3">
    <name type="scientific">Vitrella brassicaformis (strain CCMP3155)</name>
    <dbReference type="NCBI Taxonomy" id="1169540"/>
    <lineage>
        <taxon>Eukaryota</taxon>
        <taxon>Sar</taxon>
        <taxon>Alveolata</taxon>
        <taxon>Colpodellida</taxon>
        <taxon>Vitrellaceae</taxon>
        <taxon>Vitrella</taxon>
    </lineage>
</organism>
<dbReference type="PhylomeDB" id="A0A0G4F944"/>
<evidence type="ECO:0000313" key="3">
    <source>
        <dbReference type="Proteomes" id="UP000041254"/>
    </source>
</evidence>
<feature type="compositionally biased region" description="Basic and acidic residues" evidence="1">
    <location>
        <begin position="101"/>
        <end position="110"/>
    </location>
</feature>
<gene>
    <name evidence="2" type="ORF">Vbra_8898</name>
</gene>